<dbReference type="EMBL" id="BARU01023305">
    <property type="protein sequence ID" value="GAH51592.1"/>
    <property type="molecule type" value="Genomic_DNA"/>
</dbReference>
<evidence type="ECO:0000313" key="1">
    <source>
        <dbReference type="EMBL" id="GAH51592.1"/>
    </source>
</evidence>
<name>X1G2X5_9ZZZZ</name>
<organism evidence="1">
    <name type="scientific">marine sediment metagenome</name>
    <dbReference type="NCBI Taxonomy" id="412755"/>
    <lineage>
        <taxon>unclassified sequences</taxon>
        <taxon>metagenomes</taxon>
        <taxon>ecological metagenomes</taxon>
    </lineage>
</organism>
<protein>
    <submittedName>
        <fullName evidence="1">Uncharacterized protein</fullName>
    </submittedName>
</protein>
<comment type="caution">
    <text evidence="1">The sequence shown here is derived from an EMBL/GenBank/DDBJ whole genome shotgun (WGS) entry which is preliminary data.</text>
</comment>
<accession>X1G2X5</accession>
<sequence length="40" mass="4824">MSSIVWDHGICYLRENNKNLECYGKLPPIRYIPNRFIRRG</sequence>
<dbReference type="AlphaFoldDB" id="X1G2X5"/>
<reference evidence="1" key="1">
    <citation type="journal article" date="2014" name="Front. Microbiol.">
        <title>High frequency of phylogenetically diverse reductive dehalogenase-homologous genes in deep subseafloor sedimentary metagenomes.</title>
        <authorList>
            <person name="Kawai M."/>
            <person name="Futagami T."/>
            <person name="Toyoda A."/>
            <person name="Takaki Y."/>
            <person name="Nishi S."/>
            <person name="Hori S."/>
            <person name="Arai W."/>
            <person name="Tsubouchi T."/>
            <person name="Morono Y."/>
            <person name="Uchiyama I."/>
            <person name="Ito T."/>
            <person name="Fujiyama A."/>
            <person name="Inagaki F."/>
            <person name="Takami H."/>
        </authorList>
    </citation>
    <scope>NUCLEOTIDE SEQUENCE</scope>
    <source>
        <strain evidence="1">Expedition CK06-06</strain>
    </source>
</reference>
<proteinExistence type="predicted"/>
<gene>
    <name evidence="1" type="ORF">S03H2_37841</name>
</gene>